<dbReference type="CDD" id="cd00086">
    <property type="entry name" value="homeodomain"/>
    <property type="match status" value="1"/>
</dbReference>
<dbReference type="InterPro" id="IPR009057">
    <property type="entry name" value="Homeodomain-like_sf"/>
</dbReference>
<dbReference type="PANTHER" id="PTHR24340:SF111">
    <property type="entry name" value="HOMEOBOX DOMAIN-CONTAINING PROTEIN"/>
    <property type="match status" value="1"/>
</dbReference>
<reference evidence="10 11" key="1">
    <citation type="journal article" date="2017" name="Nat. Ecol. Evol.">
        <title>Scallop genome provides insights into evolution of bilaterian karyotype and development.</title>
        <authorList>
            <person name="Wang S."/>
            <person name="Zhang J."/>
            <person name="Jiao W."/>
            <person name="Li J."/>
            <person name="Xun X."/>
            <person name="Sun Y."/>
            <person name="Guo X."/>
            <person name="Huan P."/>
            <person name="Dong B."/>
            <person name="Zhang L."/>
            <person name="Hu X."/>
            <person name="Sun X."/>
            <person name="Wang J."/>
            <person name="Zhao C."/>
            <person name="Wang Y."/>
            <person name="Wang D."/>
            <person name="Huang X."/>
            <person name="Wang R."/>
            <person name="Lv J."/>
            <person name="Li Y."/>
            <person name="Zhang Z."/>
            <person name="Liu B."/>
            <person name="Lu W."/>
            <person name="Hui Y."/>
            <person name="Liang J."/>
            <person name="Zhou Z."/>
            <person name="Hou R."/>
            <person name="Li X."/>
            <person name="Liu Y."/>
            <person name="Li H."/>
            <person name="Ning X."/>
            <person name="Lin Y."/>
            <person name="Zhao L."/>
            <person name="Xing Q."/>
            <person name="Dou J."/>
            <person name="Li Y."/>
            <person name="Mao J."/>
            <person name="Guo H."/>
            <person name="Dou H."/>
            <person name="Li T."/>
            <person name="Mu C."/>
            <person name="Jiang W."/>
            <person name="Fu Q."/>
            <person name="Fu X."/>
            <person name="Miao Y."/>
            <person name="Liu J."/>
            <person name="Yu Q."/>
            <person name="Li R."/>
            <person name="Liao H."/>
            <person name="Li X."/>
            <person name="Kong Y."/>
            <person name="Jiang Z."/>
            <person name="Chourrout D."/>
            <person name="Li R."/>
            <person name="Bao Z."/>
        </authorList>
    </citation>
    <scope>NUCLEOTIDE SEQUENCE [LARGE SCALE GENOMIC DNA]</scope>
    <source>
        <strain evidence="10 11">PY_sf001</strain>
    </source>
</reference>
<dbReference type="GO" id="GO:0000978">
    <property type="term" value="F:RNA polymerase II cis-regulatory region sequence-specific DNA binding"/>
    <property type="evidence" value="ECO:0007669"/>
    <property type="project" value="TreeGrafter"/>
</dbReference>
<dbReference type="PRINTS" id="PR00024">
    <property type="entry name" value="HOMEOBOX"/>
</dbReference>
<comment type="similarity">
    <text evidence="2">Belongs to the NK-2 homeobox family.</text>
</comment>
<evidence type="ECO:0000256" key="7">
    <source>
        <dbReference type="RuleBase" id="RU000682"/>
    </source>
</evidence>
<sequence>MNFNHPLSTPFSVRDILGNWTEHCALDYPNNMNFMTGNGHCLDMTGNNRVGDQVGFGNNSSCLYGSTPSPSVTPMQQPTYTTLSCSPPTVSSMGMTLHTNPQTSPLRSDHIIPGGNHNHSQATGQAPPGHVGVTENTNASSTSMDHEIPQTGATSLPATNMLDQHQHHHNSLQTASHAITPKREEDDIIEMVEKHKPSILNDSRNENEKDKTTKDKQAECHLMKQRQKRKPRVLFSQAQVYELERRFKQQRYLSAPEREQLANILKLTSTQVKIWFQNRRYKCKRQRQDKNVEMVSMQPGPPRRVHVPVLVRDGKPCQNVTQPYSAPYNVNPFAYSAPPYGNTMNNHVSTMNPMNQIQQSGYISQQQLNQGIRAW</sequence>
<feature type="region of interest" description="Disordered" evidence="8">
    <location>
        <begin position="115"/>
        <end position="147"/>
    </location>
</feature>
<gene>
    <name evidence="10" type="ORF">KP79_PYT17308</name>
</gene>
<dbReference type="PROSITE" id="PS50071">
    <property type="entry name" value="HOMEOBOX_2"/>
    <property type="match status" value="1"/>
</dbReference>
<dbReference type="SMART" id="SM00389">
    <property type="entry name" value="HOX"/>
    <property type="match status" value="1"/>
</dbReference>
<evidence type="ECO:0000256" key="3">
    <source>
        <dbReference type="ARBA" id="ARBA00023125"/>
    </source>
</evidence>
<feature type="domain" description="Homeobox" evidence="9">
    <location>
        <begin position="226"/>
        <end position="286"/>
    </location>
</feature>
<comment type="caution">
    <text evidence="10">The sequence shown here is derived from an EMBL/GenBank/DDBJ whole genome shotgun (WGS) entry which is preliminary data.</text>
</comment>
<dbReference type="SUPFAM" id="SSF46689">
    <property type="entry name" value="Homeodomain-like"/>
    <property type="match status" value="1"/>
</dbReference>
<protein>
    <submittedName>
        <fullName evidence="10">Homeobox protein Nkx-2.5</fullName>
    </submittedName>
</protein>
<dbReference type="InterPro" id="IPR020479">
    <property type="entry name" value="HD_metazoa"/>
</dbReference>
<feature type="compositionally biased region" description="Polar residues" evidence="8">
    <location>
        <begin position="134"/>
        <end position="143"/>
    </location>
</feature>
<evidence type="ECO:0000256" key="5">
    <source>
        <dbReference type="ARBA" id="ARBA00023242"/>
    </source>
</evidence>
<dbReference type="Pfam" id="PF00046">
    <property type="entry name" value="Homeodomain"/>
    <property type="match status" value="1"/>
</dbReference>
<dbReference type="PANTHER" id="PTHR24340">
    <property type="entry name" value="HOMEOBOX PROTEIN NKX"/>
    <property type="match status" value="1"/>
</dbReference>
<dbReference type="OrthoDB" id="3137333at2759"/>
<dbReference type="AlphaFoldDB" id="A0A210QQG0"/>
<evidence type="ECO:0000256" key="1">
    <source>
        <dbReference type="ARBA" id="ARBA00004123"/>
    </source>
</evidence>
<dbReference type="InterPro" id="IPR001356">
    <property type="entry name" value="HD"/>
</dbReference>
<proteinExistence type="inferred from homology"/>
<organism evidence="10 11">
    <name type="scientific">Mizuhopecten yessoensis</name>
    <name type="common">Japanese scallop</name>
    <name type="synonym">Patinopecten yessoensis</name>
    <dbReference type="NCBI Taxonomy" id="6573"/>
    <lineage>
        <taxon>Eukaryota</taxon>
        <taxon>Metazoa</taxon>
        <taxon>Spiralia</taxon>
        <taxon>Lophotrochozoa</taxon>
        <taxon>Mollusca</taxon>
        <taxon>Bivalvia</taxon>
        <taxon>Autobranchia</taxon>
        <taxon>Pteriomorphia</taxon>
        <taxon>Pectinida</taxon>
        <taxon>Pectinoidea</taxon>
        <taxon>Pectinidae</taxon>
        <taxon>Mizuhopecten</taxon>
    </lineage>
</organism>
<comment type="subcellular location">
    <subcellularLocation>
        <location evidence="1 6 7">Nucleus</location>
    </subcellularLocation>
</comment>
<evidence type="ECO:0000256" key="2">
    <source>
        <dbReference type="ARBA" id="ARBA00005661"/>
    </source>
</evidence>
<dbReference type="GO" id="GO:0005634">
    <property type="term" value="C:nucleus"/>
    <property type="evidence" value="ECO:0007669"/>
    <property type="project" value="UniProtKB-SubCell"/>
</dbReference>
<name>A0A210QQG0_MIZYE</name>
<dbReference type="FunFam" id="1.10.10.60:FF:000078">
    <property type="entry name" value="NK2 homeobox 3"/>
    <property type="match status" value="1"/>
</dbReference>
<dbReference type="GO" id="GO:0000981">
    <property type="term" value="F:DNA-binding transcription factor activity, RNA polymerase II-specific"/>
    <property type="evidence" value="ECO:0007669"/>
    <property type="project" value="InterPro"/>
</dbReference>
<accession>A0A210QQG0</accession>
<feature type="DNA-binding region" description="Homeobox" evidence="6">
    <location>
        <begin position="228"/>
        <end position="287"/>
    </location>
</feature>
<dbReference type="Gene3D" id="1.10.10.60">
    <property type="entry name" value="Homeodomain-like"/>
    <property type="match status" value="1"/>
</dbReference>
<keyword evidence="4 6" id="KW-0371">Homeobox</keyword>
<dbReference type="EMBL" id="NEDP02002410">
    <property type="protein sequence ID" value="OWF50972.1"/>
    <property type="molecule type" value="Genomic_DNA"/>
</dbReference>
<evidence type="ECO:0000256" key="4">
    <source>
        <dbReference type="ARBA" id="ARBA00023155"/>
    </source>
</evidence>
<dbReference type="InterPro" id="IPR050394">
    <property type="entry name" value="Homeobox_NK-like"/>
</dbReference>
<evidence type="ECO:0000256" key="8">
    <source>
        <dbReference type="SAM" id="MobiDB-lite"/>
    </source>
</evidence>
<dbReference type="PROSITE" id="PS00027">
    <property type="entry name" value="HOMEOBOX_1"/>
    <property type="match status" value="1"/>
</dbReference>
<keyword evidence="11" id="KW-1185">Reference proteome</keyword>
<keyword evidence="3 6" id="KW-0238">DNA-binding</keyword>
<evidence type="ECO:0000313" key="10">
    <source>
        <dbReference type="EMBL" id="OWF50972.1"/>
    </source>
</evidence>
<dbReference type="GO" id="GO:0030154">
    <property type="term" value="P:cell differentiation"/>
    <property type="evidence" value="ECO:0007669"/>
    <property type="project" value="TreeGrafter"/>
</dbReference>
<dbReference type="Proteomes" id="UP000242188">
    <property type="component" value="Unassembled WGS sequence"/>
</dbReference>
<evidence type="ECO:0000259" key="9">
    <source>
        <dbReference type="PROSITE" id="PS50071"/>
    </source>
</evidence>
<keyword evidence="5 6" id="KW-0539">Nucleus</keyword>
<dbReference type="InterPro" id="IPR017970">
    <property type="entry name" value="Homeobox_CS"/>
</dbReference>
<evidence type="ECO:0000256" key="6">
    <source>
        <dbReference type="PROSITE-ProRule" id="PRU00108"/>
    </source>
</evidence>
<evidence type="ECO:0000313" key="11">
    <source>
        <dbReference type="Proteomes" id="UP000242188"/>
    </source>
</evidence>